<evidence type="ECO:0000313" key="3">
    <source>
        <dbReference type="EMBL" id="SZX72074.1"/>
    </source>
</evidence>
<gene>
    <name evidence="3" type="ORF">BQ4739_LOCUS12169</name>
</gene>
<protein>
    <submittedName>
        <fullName evidence="3">Uncharacterized protein</fullName>
    </submittedName>
</protein>
<feature type="signal peptide" evidence="2">
    <location>
        <begin position="1"/>
        <end position="25"/>
    </location>
</feature>
<sequence>MQMNMKLSVFLVLLSLAGSLPSSFAARLLLQDSGYVGAKMIKPARSSSTATRSSLTPETAEATANAAFGGVHRMMTPSSKRTYATVDAHETNVNSNNRVTTPRARSAQDVPRGGPNRGNGHSSMPALTMGQVSHASTYEGASSTAASDSLALNRGGGRSRVAISGNLLTTRTGAMRGASRTASWGVTMQPVGSKALSGAANNHIVLAQADSAVAYAQAERN</sequence>
<reference evidence="3 4" key="1">
    <citation type="submission" date="2016-10" db="EMBL/GenBank/DDBJ databases">
        <authorList>
            <person name="Cai Z."/>
        </authorList>
    </citation>
    <scope>NUCLEOTIDE SEQUENCE [LARGE SCALE GENOMIC DNA]</scope>
</reference>
<keyword evidence="4" id="KW-1185">Reference proteome</keyword>
<evidence type="ECO:0000313" key="4">
    <source>
        <dbReference type="Proteomes" id="UP000256970"/>
    </source>
</evidence>
<dbReference type="AlphaFoldDB" id="A0A383W4X5"/>
<feature type="region of interest" description="Disordered" evidence="1">
    <location>
        <begin position="91"/>
        <end position="157"/>
    </location>
</feature>
<evidence type="ECO:0000256" key="2">
    <source>
        <dbReference type="SAM" id="SignalP"/>
    </source>
</evidence>
<organism evidence="3 4">
    <name type="scientific">Tetradesmus obliquus</name>
    <name type="common">Green alga</name>
    <name type="synonym">Acutodesmus obliquus</name>
    <dbReference type="NCBI Taxonomy" id="3088"/>
    <lineage>
        <taxon>Eukaryota</taxon>
        <taxon>Viridiplantae</taxon>
        <taxon>Chlorophyta</taxon>
        <taxon>core chlorophytes</taxon>
        <taxon>Chlorophyceae</taxon>
        <taxon>CS clade</taxon>
        <taxon>Sphaeropleales</taxon>
        <taxon>Scenedesmaceae</taxon>
        <taxon>Tetradesmus</taxon>
    </lineage>
</organism>
<evidence type="ECO:0000256" key="1">
    <source>
        <dbReference type="SAM" id="MobiDB-lite"/>
    </source>
</evidence>
<feature type="chain" id="PRO_5016599393" evidence="2">
    <location>
        <begin position="26"/>
        <end position="221"/>
    </location>
</feature>
<name>A0A383W4X5_TETOB</name>
<keyword evidence="2" id="KW-0732">Signal</keyword>
<feature type="compositionally biased region" description="Low complexity" evidence="1">
    <location>
        <begin position="141"/>
        <end position="152"/>
    </location>
</feature>
<accession>A0A383W4X5</accession>
<feature type="compositionally biased region" description="Polar residues" evidence="1">
    <location>
        <begin position="91"/>
        <end position="100"/>
    </location>
</feature>
<dbReference type="Proteomes" id="UP000256970">
    <property type="component" value="Unassembled WGS sequence"/>
</dbReference>
<proteinExistence type="predicted"/>
<dbReference type="EMBL" id="FNXT01001099">
    <property type="protein sequence ID" value="SZX72074.1"/>
    <property type="molecule type" value="Genomic_DNA"/>
</dbReference>
<feature type="compositionally biased region" description="Polar residues" evidence="1">
    <location>
        <begin position="130"/>
        <end position="140"/>
    </location>
</feature>